<dbReference type="PROSITE" id="PS51257">
    <property type="entry name" value="PROKAR_LIPOPROTEIN"/>
    <property type="match status" value="1"/>
</dbReference>
<organism evidence="6 7">
    <name type="scientific">Geosporobacter ferrireducens</name>
    <dbReference type="NCBI Taxonomy" id="1424294"/>
    <lineage>
        <taxon>Bacteria</taxon>
        <taxon>Bacillati</taxon>
        <taxon>Bacillota</taxon>
        <taxon>Clostridia</taxon>
        <taxon>Peptostreptococcales</taxon>
        <taxon>Thermotaleaceae</taxon>
        <taxon>Geosporobacter</taxon>
    </lineage>
</organism>
<keyword evidence="5" id="KW-0413">Isomerase</keyword>
<dbReference type="PANTHER" id="PTHR47245">
    <property type="entry name" value="PEPTIDYLPROLYL ISOMERASE"/>
    <property type="match status" value="1"/>
</dbReference>
<dbReference type="Gene3D" id="1.10.4030.10">
    <property type="entry name" value="Porin chaperone SurA, peptide-binding domain"/>
    <property type="match status" value="1"/>
</dbReference>
<dbReference type="KEGG" id="gfe:Gferi_14490"/>
<dbReference type="Pfam" id="PF13624">
    <property type="entry name" value="SurA_N_3"/>
    <property type="match status" value="1"/>
</dbReference>
<dbReference type="GO" id="GO:0003755">
    <property type="term" value="F:peptidyl-prolyl cis-trans isomerase activity"/>
    <property type="evidence" value="ECO:0007669"/>
    <property type="project" value="UniProtKB-KW"/>
</dbReference>
<gene>
    <name evidence="6" type="ORF">Gferi_14490</name>
</gene>
<accession>A0A1D8GIE3</accession>
<dbReference type="PANTHER" id="PTHR47245:SF1">
    <property type="entry name" value="FOLDASE PROTEIN PRSA"/>
    <property type="match status" value="1"/>
</dbReference>
<proteinExistence type="predicted"/>
<keyword evidence="7" id="KW-1185">Reference proteome</keyword>
<evidence type="ECO:0000256" key="2">
    <source>
        <dbReference type="ARBA" id="ARBA00013194"/>
    </source>
</evidence>
<evidence type="ECO:0000313" key="6">
    <source>
        <dbReference type="EMBL" id="AOT70676.1"/>
    </source>
</evidence>
<keyword evidence="4" id="KW-0697">Rotamase</keyword>
<reference evidence="6 7" key="1">
    <citation type="submission" date="2016-09" db="EMBL/GenBank/DDBJ databases">
        <title>Genomic analysis reveals versatility of anaerobic energy metabolism of Geosporobacter ferrireducens IRF9 of phylum Firmicutes.</title>
        <authorList>
            <person name="Kim S.-J."/>
        </authorList>
    </citation>
    <scope>NUCLEOTIDE SEQUENCE [LARGE SCALE GENOMIC DNA]</scope>
    <source>
        <strain evidence="6 7">IRF9</strain>
    </source>
</reference>
<dbReference type="AlphaFoldDB" id="A0A1D8GIE3"/>
<keyword evidence="3" id="KW-0732">Signal</keyword>
<dbReference type="OrthoDB" id="14196at2"/>
<evidence type="ECO:0000256" key="3">
    <source>
        <dbReference type="ARBA" id="ARBA00022729"/>
    </source>
</evidence>
<dbReference type="InterPro" id="IPR050245">
    <property type="entry name" value="PrsA_foldase"/>
</dbReference>
<dbReference type="Proteomes" id="UP000095743">
    <property type="component" value="Chromosome"/>
</dbReference>
<dbReference type="EMBL" id="CP017269">
    <property type="protein sequence ID" value="AOT70676.1"/>
    <property type="molecule type" value="Genomic_DNA"/>
</dbReference>
<dbReference type="InterPro" id="IPR027304">
    <property type="entry name" value="Trigger_fact/SurA_dom_sf"/>
</dbReference>
<name>A0A1D8GIE3_9FIRM</name>
<dbReference type="EC" id="5.2.1.8" evidence="2"/>
<evidence type="ECO:0000256" key="4">
    <source>
        <dbReference type="ARBA" id="ARBA00023110"/>
    </source>
</evidence>
<evidence type="ECO:0000313" key="7">
    <source>
        <dbReference type="Proteomes" id="UP000095743"/>
    </source>
</evidence>
<dbReference type="STRING" id="1424294.Gferi_14490"/>
<dbReference type="SUPFAM" id="SSF109998">
    <property type="entry name" value="Triger factor/SurA peptide-binding domain-like"/>
    <property type="match status" value="1"/>
</dbReference>
<sequence length="200" mass="23449">MKKRTNRSVGRIILFSLLLLVILTTTACSNKEIVARVNDQVITKEELYQLLVDQYGSQVLDSLIADKIMDMEIQKQNIAVNEGDIENEINKIIAEYGGEEEFNQVMEMYGYSLTDVKKNIEMNLKVKKLLEQEVSITEEEMQSYFEENKEMFTEEENEEASYEENKDKVRDILVEQKLPAAYETWLQAKYNEYKIENMIE</sequence>
<evidence type="ECO:0000256" key="5">
    <source>
        <dbReference type="ARBA" id="ARBA00023235"/>
    </source>
</evidence>
<evidence type="ECO:0000256" key="1">
    <source>
        <dbReference type="ARBA" id="ARBA00000971"/>
    </source>
</evidence>
<comment type="catalytic activity">
    <reaction evidence="1">
        <text>[protein]-peptidylproline (omega=180) = [protein]-peptidylproline (omega=0)</text>
        <dbReference type="Rhea" id="RHEA:16237"/>
        <dbReference type="Rhea" id="RHEA-COMP:10747"/>
        <dbReference type="Rhea" id="RHEA-COMP:10748"/>
        <dbReference type="ChEBI" id="CHEBI:83833"/>
        <dbReference type="ChEBI" id="CHEBI:83834"/>
        <dbReference type="EC" id="5.2.1.8"/>
    </reaction>
</comment>
<protein>
    <recommendedName>
        <fullName evidence="2">peptidylprolyl isomerase</fullName>
        <ecNumber evidence="2">5.2.1.8</ecNumber>
    </recommendedName>
</protein>
<dbReference type="RefSeq" id="WP_069977696.1">
    <property type="nucleotide sequence ID" value="NZ_CP017269.1"/>
</dbReference>